<accession>A0A0F9YBA8</accession>
<gene>
    <name evidence="1" type="ORF">LCGC14_0111320</name>
</gene>
<dbReference type="Gene3D" id="3.40.50.300">
    <property type="entry name" value="P-loop containing nucleotide triphosphate hydrolases"/>
    <property type="match status" value="1"/>
</dbReference>
<sequence length="219" mass="24968">MLIVPEIQTVVIQPPRTGSTALRDAVQATYPKAITLYRHMERPGIPAGYENWRVVCLVRDPFERMVSIYNYMSDFRPTSKPGGGASEAWIERLRNDTDRPFAEWLAQSAEVFTDPIDHDGSFLPYYNVLDKTPIAQKSQYRWARPDMGPVTLIDIQEAIKLYDILGIQVEKVNASVRRTRPERCSKVQAILESRFKWDLDVTTKLVMGEAGSGEIEYAL</sequence>
<dbReference type="SUPFAM" id="SSF52540">
    <property type="entry name" value="P-loop containing nucleoside triphosphate hydrolases"/>
    <property type="match status" value="1"/>
</dbReference>
<proteinExistence type="predicted"/>
<evidence type="ECO:0000313" key="1">
    <source>
        <dbReference type="EMBL" id="KKO01809.1"/>
    </source>
</evidence>
<dbReference type="InterPro" id="IPR027417">
    <property type="entry name" value="P-loop_NTPase"/>
</dbReference>
<evidence type="ECO:0008006" key="2">
    <source>
        <dbReference type="Google" id="ProtNLM"/>
    </source>
</evidence>
<reference evidence="1" key="1">
    <citation type="journal article" date="2015" name="Nature">
        <title>Complex archaea that bridge the gap between prokaryotes and eukaryotes.</title>
        <authorList>
            <person name="Spang A."/>
            <person name="Saw J.H."/>
            <person name="Jorgensen S.L."/>
            <person name="Zaremba-Niedzwiedzka K."/>
            <person name="Martijn J."/>
            <person name="Lind A.E."/>
            <person name="van Eijk R."/>
            <person name="Schleper C."/>
            <person name="Guy L."/>
            <person name="Ettema T.J."/>
        </authorList>
    </citation>
    <scope>NUCLEOTIDE SEQUENCE</scope>
</reference>
<dbReference type="EMBL" id="LAZR01000033">
    <property type="protein sequence ID" value="KKO01809.1"/>
    <property type="molecule type" value="Genomic_DNA"/>
</dbReference>
<protein>
    <recommendedName>
        <fullName evidence="2">Sulfotransferase domain-containing protein</fullName>
    </recommendedName>
</protein>
<organism evidence="1">
    <name type="scientific">marine sediment metagenome</name>
    <dbReference type="NCBI Taxonomy" id="412755"/>
    <lineage>
        <taxon>unclassified sequences</taxon>
        <taxon>metagenomes</taxon>
        <taxon>ecological metagenomes</taxon>
    </lineage>
</organism>
<dbReference type="AlphaFoldDB" id="A0A0F9YBA8"/>
<name>A0A0F9YBA8_9ZZZZ</name>
<comment type="caution">
    <text evidence="1">The sequence shown here is derived from an EMBL/GenBank/DDBJ whole genome shotgun (WGS) entry which is preliminary data.</text>
</comment>